<dbReference type="Pfam" id="PF08386">
    <property type="entry name" value="Abhydrolase_4"/>
    <property type="match status" value="1"/>
</dbReference>
<dbReference type="RefSeq" id="WP_027885372.1">
    <property type="nucleotide sequence ID" value="NZ_BMWY01000008.1"/>
</dbReference>
<dbReference type="GeneID" id="94370177"/>
<evidence type="ECO:0000259" key="1">
    <source>
        <dbReference type="Pfam" id="PF08386"/>
    </source>
</evidence>
<dbReference type="InterPro" id="IPR013595">
    <property type="entry name" value="Pept_S33_TAP-like_C"/>
</dbReference>
<name>A0ABQ3BZP8_9FLAO</name>
<sequence length="279" mass="31970">MKKTINKYLPKIIGVRLNTLHLVKPQKAVKKAFYLFCTPRRGRVKPEQEEFLAQAKAKTVIAEEIQLQTYHWKGSGKNILLVHGWESNTHRWKALIEKLQAKNYNIYAFDAPAHGFSSGNYIHVPLYTKCVEKMVQEFSPEVIIGHSIGGMTTVFHQHEFPNKAIQKLVLLGPPSELSAIMSNYQEILNLKPRVMKGLEKRFQTKLGYRFAEFSIAKFAKEVQQPTLVIHDKYDKIAPVEASKSIHQNLQHSEFIETEGAGHSLNNEDIYSAIIKFLEQ</sequence>
<dbReference type="SUPFAM" id="SSF53474">
    <property type="entry name" value="alpha/beta-Hydrolases"/>
    <property type="match status" value="1"/>
</dbReference>
<organism evidence="3 4">
    <name type="scientific">Mesonia mobilis</name>
    <dbReference type="NCBI Taxonomy" id="369791"/>
    <lineage>
        <taxon>Bacteria</taxon>
        <taxon>Pseudomonadati</taxon>
        <taxon>Bacteroidota</taxon>
        <taxon>Flavobacteriia</taxon>
        <taxon>Flavobacteriales</taxon>
        <taxon>Flavobacteriaceae</taxon>
        <taxon>Mesonia</taxon>
    </lineage>
</organism>
<dbReference type="Proteomes" id="UP000615593">
    <property type="component" value="Unassembled WGS sequence"/>
</dbReference>
<feature type="domain" description="Peptidase S33 tripeptidyl aminopeptidase-like C-terminal" evidence="1">
    <location>
        <begin position="221"/>
        <end position="278"/>
    </location>
</feature>
<keyword evidence="3" id="KW-0378">Hydrolase</keyword>
<feature type="domain" description="Serine aminopeptidase S33" evidence="2">
    <location>
        <begin position="78"/>
        <end position="190"/>
    </location>
</feature>
<reference evidence="4" key="1">
    <citation type="journal article" date="2019" name="Int. J. Syst. Evol. Microbiol.">
        <title>The Global Catalogue of Microorganisms (GCM) 10K type strain sequencing project: providing services to taxonomists for standard genome sequencing and annotation.</title>
        <authorList>
            <consortium name="The Broad Institute Genomics Platform"/>
            <consortium name="The Broad Institute Genome Sequencing Center for Infectious Disease"/>
            <person name="Wu L."/>
            <person name="Ma J."/>
        </authorList>
    </citation>
    <scope>NUCLEOTIDE SEQUENCE [LARGE SCALE GENOMIC DNA]</scope>
    <source>
        <strain evidence="4">KCTC 12708</strain>
    </source>
</reference>
<evidence type="ECO:0000313" key="3">
    <source>
        <dbReference type="EMBL" id="GGZ62672.1"/>
    </source>
</evidence>
<proteinExistence type="predicted"/>
<dbReference type="InterPro" id="IPR029058">
    <property type="entry name" value="AB_hydrolase_fold"/>
</dbReference>
<dbReference type="Gene3D" id="3.40.50.1820">
    <property type="entry name" value="alpha/beta hydrolase"/>
    <property type="match status" value="1"/>
</dbReference>
<dbReference type="PANTHER" id="PTHR46438">
    <property type="entry name" value="ALPHA/BETA-HYDROLASES SUPERFAMILY PROTEIN"/>
    <property type="match status" value="1"/>
</dbReference>
<dbReference type="InterPro" id="IPR022742">
    <property type="entry name" value="Hydrolase_4"/>
</dbReference>
<evidence type="ECO:0000259" key="2">
    <source>
        <dbReference type="Pfam" id="PF12146"/>
    </source>
</evidence>
<dbReference type="Pfam" id="PF12146">
    <property type="entry name" value="Hydrolase_4"/>
    <property type="match status" value="1"/>
</dbReference>
<dbReference type="EMBL" id="BMWY01000008">
    <property type="protein sequence ID" value="GGZ62672.1"/>
    <property type="molecule type" value="Genomic_DNA"/>
</dbReference>
<keyword evidence="4" id="KW-1185">Reference proteome</keyword>
<comment type="caution">
    <text evidence="3">The sequence shown here is derived from an EMBL/GenBank/DDBJ whole genome shotgun (WGS) entry which is preliminary data.</text>
</comment>
<dbReference type="GO" id="GO:0016787">
    <property type="term" value="F:hydrolase activity"/>
    <property type="evidence" value="ECO:0007669"/>
    <property type="project" value="UniProtKB-KW"/>
</dbReference>
<accession>A0ABQ3BZP8</accession>
<gene>
    <name evidence="3" type="ORF">GCM10008088_25120</name>
</gene>
<evidence type="ECO:0000313" key="4">
    <source>
        <dbReference type="Proteomes" id="UP000615593"/>
    </source>
</evidence>
<protein>
    <submittedName>
        <fullName evidence="3">Alpha/beta hydrolase</fullName>
    </submittedName>
</protein>